<dbReference type="Proteomes" id="UP000063147">
    <property type="component" value="Chromosome"/>
</dbReference>
<dbReference type="PATRIC" id="fig|76859.3.peg.749"/>
<dbReference type="Pfam" id="PF00437">
    <property type="entry name" value="T2SSE"/>
    <property type="match status" value="1"/>
</dbReference>
<dbReference type="GO" id="GO:0016887">
    <property type="term" value="F:ATP hydrolysis activity"/>
    <property type="evidence" value="ECO:0007669"/>
    <property type="project" value="InterPro"/>
</dbReference>
<name>A0A0M4RWR0_9FUSO</name>
<proteinExistence type="inferred from homology"/>
<dbReference type="Gene3D" id="3.40.50.300">
    <property type="entry name" value="P-loop containing nucleotide triphosphate hydrolases"/>
    <property type="match status" value="1"/>
</dbReference>
<accession>A0A0M4RWR0</accession>
<organism evidence="3">
    <name type="scientific">Fusobacterium animalis</name>
    <dbReference type="NCBI Taxonomy" id="76859"/>
    <lineage>
        <taxon>Bacteria</taxon>
        <taxon>Fusobacteriati</taxon>
        <taxon>Fusobacteriota</taxon>
        <taxon>Fusobacteriia</taxon>
        <taxon>Fusobacteriales</taxon>
        <taxon>Fusobacteriaceae</taxon>
        <taxon>Fusobacterium</taxon>
    </lineage>
</organism>
<comment type="similarity">
    <text evidence="1">Belongs to the GSP E family.</text>
</comment>
<dbReference type="GO" id="GO:0005737">
    <property type="term" value="C:cytoplasm"/>
    <property type="evidence" value="ECO:0007669"/>
    <property type="project" value="InterPro"/>
</dbReference>
<evidence type="ECO:0000313" key="3">
    <source>
        <dbReference type="EMBL" id="ALF17334.1"/>
    </source>
</evidence>
<dbReference type="CDD" id="cd01130">
    <property type="entry name" value="VirB11-like_ATPase"/>
    <property type="match status" value="1"/>
</dbReference>
<dbReference type="NCBIfam" id="TIGR02782">
    <property type="entry name" value="TrbB_P"/>
    <property type="match status" value="1"/>
</dbReference>
<dbReference type="SUPFAM" id="SSF52540">
    <property type="entry name" value="P-loop containing nucleoside triphosphate hydrolases"/>
    <property type="match status" value="1"/>
</dbReference>
<dbReference type="PANTHER" id="PTHR30486:SF6">
    <property type="entry name" value="TYPE IV PILUS RETRACTATION ATPASE PILT"/>
    <property type="match status" value="1"/>
</dbReference>
<dbReference type="InterPro" id="IPR001482">
    <property type="entry name" value="T2SS/T4SS_dom"/>
</dbReference>
<gene>
    <name evidence="3" type="ORF">RN98_03795</name>
</gene>
<reference evidence="3 4" key="1">
    <citation type="submission" date="2015-09" db="EMBL/GenBank/DDBJ databases">
        <authorList>
            <person name="Jackson K.R."/>
            <person name="Lunt B.L."/>
            <person name="Fisher J.N.B."/>
            <person name="Gardner A.V."/>
            <person name="Bailey M.E."/>
            <person name="Deus L.M."/>
            <person name="Earl A.S."/>
            <person name="Gibby P.D."/>
            <person name="Hartmann K.A."/>
            <person name="Liu J.E."/>
            <person name="Manci A.M."/>
            <person name="Nielsen D.A."/>
            <person name="Solomon M.B."/>
            <person name="Breakwell D.P."/>
            <person name="Burnett S.H."/>
            <person name="Grose J.H."/>
        </authorList>
    </citation>
    <scope>NUCLEOTIDE SEQUENCE [LARGE SCALE GENOMIC DNA]</scope>
    <source>
        <strain evidence="3 4">KCOM 1279</strain>
    </source>
</reference>
<sequence>MMEYLDKRKESINRLIEYFYDALGDENRELLKEDDIIELYTNNDRKIWVDTLSRGRYFTGRYMDASDSMRIIQSVADYTDKIVDKMNPIISAELPETGSRFQGVIPPIVENPVFNIRKKGIRVFTLDDYISSESLTEKQKEVIIQAVNERKNILIVGGTSSGKTTFANAVINEIAKTGDRLIIMEDTREIQSVAEDTLRMVTSEFANMLTLFQSSMRQRPDRLIAGEVRGAEALNMLIGWNSGHPGGLCTLHSDDARGGLRQLEQYVQIKSVSAQEKLIALAVNLIVVLKKVNGIRKIVEITKVNGWENGEYILEQIA</sequence>
<protein>
    <submittedName>
        <fullName evidence="3">Conjugal transfer protein TrbB</fullName>
    </submittedName>
</protein>
<evidence type="ECO:0000259" key="2">
    <source>
        <dbReference type="Pfam" id="PF00437"/>
    </source>
</evidence>
<feature type="domain" description="Bacterial type II secretion system protein E" evidence="2">
    <location>
        <begin position="36"/>
        <end position="287"/>
    </location>
</feature>
<evidence type="ECO:0000313" key="4">
    <source>
        <dbReference type="Proteomes" id="UP000063147"/>
    </source>
</evidence>
<dbReference type="InterPro" id="IPR050921">
    <property type="entry name" value="T4SS_GSP_E_ATPase"/>
</dbReference>
<dbReference type="InterPro" id="IPR027417">
    <property type="entry name" value="P-loop_NTPase"/>
</dbReference>
<dbReference type="PANTHER" id="PTHR30486">
    <property type="entry name" value="TWITCHING MOTILITY PROTEIN PILT"/>
    <property type="match status" value="1"/>
</dbReference>
<dbReference type="Gene3D" id="3.30.450.90">
    <property type="match status" value="1"/>
</dbReference>
<dbReference type="GO" id="GO:0005524">
    <property type="term" value="F:ATP binding"/>
    <property type="evidence" value="ECO:0007669"/>
    <property type="project" value="InterPro"/>
</dbReference>
<evidence type="ECO:0000256" key="1">
    <source>
        <dbReference type="ARBA" id="ARBA00006611"/>
    </source>
</evidence>
<dbReference type="InterPro" id="IPR014149">
    <property type="entry name" value="Conjug-transfer_TrbB"/>
</dbReference>
<dbReference type="EMBL" id="CP012713">
    <property type="protein sequence ID" value="ALF17334.1"/>
    <property type="molecule type" value="Genomic_DNA"/>
</dbReference>
<dbReference type="AlphaFoldDB" id="A0A0M4RWR0"/>